<dbReference type="Gene3D" id="1.10.260.40">
    <property type="entry name" value="lambda repressor-like DNA-binding domains"/>
    <property type="match status" value="1"/>
</dbReference>
<dbReference type="InterPro" id="IPR001387">
    <property type="entry name" value="Cro/C1-type_HTH"/>
</dbReference>
<dbReference type="PANTHER" id="PTHR46797">
    <property type="entry name" value="HTH-TYPE TRANSCRIPTIONAL REGULATOR"/>
    <property type="match status" value="1"/>
</dbReference>
<evidence type="ECO:0000259" key="3">
    <source>
        <dbReference type="PROSITE" id="PS50943"/>
    </source>
</evidence>
<dbReference type="GO" id="GO:0003677">
    <property type="term" value="F:DNA binding"/>
    <property type="evidence" value="ECO:0007669"/>
    <property type="project" value="UniProtKB-KW"/>
</dbReference>
<evidence type="ECO:0000256" key="1">
    <source>
        <dbReference type="ARBA" id="ARBA00023125"/>
    </source>
</evidence>
<name>A0A0X3TCX1_9RHOB</name>
<dbReference type="STRING" id="1685379.AVO45_13560"/>
<feature type="region of interest" description="Disordered" evidence="2">
    <location>
        <begin position="84"/>
        <end position="103"/>
    </location>
</feature>
<dbReference type="InterPro" id="IPR010982">
    <property type="entry name" value="Lambda_DNA-bd_dom_sf"/>
</dbReference>
<dbReference type="GO" id="GO:0005829">
    <property type="term" value="C:cytosol"/>
    <property type="evidence" value="ECO:0007669"/>
    <property type="project" value="TreeGrafter"/>
</dbReference>
<dbReference type="PANTHER" id="PTHR46797:SF10">
    <property type="entry name" value="BLR1115 PROTEIN"/>
    <property type="match status" value="1"/>
</dbReference>
<evidence type="ECO:0000313" key="4">
    <source>
        <dbReference type="EMBL" id="KUJ73624.1"/>
    </source>
</evidence>
<organism evidence="4 5">
    <name type="scientific">Ruegeria marisrubri</name>
    <dbReference type="NCBI Taxonomy" id="1685379"/>
    <lineage>
        <taxon>Bacteria</taxon>
        <taxon>Pseudomonadati</taxon>
        <taxon>Pseudomonadota</taxon>
        <taxon>Alphaproteobacteria</taxon>
        <taxon>Rhodobacterales</taxon>
        <taxon>Roseobacteraceae</taxon>
        <taxon>Ruegeria</taxon>
    </lineage>
</organism>
<dbReference type="EMBL" id="LQBQ01000037">
    <property type="protein sequence ID" value="KUJ73624.1"/>
    <property type="molecule type" value="Genomic_DNA"/>
</dbReference>
<dbReference type="PROSITE" id="PS50943">
    <property type="entry name" value="HTH_CROC1"/>
    <property type="match status" value="1"/>
</dbReference>
<dbReference type="SUPFAM" id="SSF51182">
    <property type="entry name" value="RmlC-like cupins"/>
    <property type="match status" value="1"/>
</dbReference>
<feature type="domain" description="HTH cro/C1-type" evidence="3">
    <location>
        <begin position="13"/>
        <end position="67"/>
    </location>
</feature>
<accession>A0A0X3TCX1</accession>
<evidence type="ECO:0000313" key="5">
    <source>
        <dbReference type="Proteomes" id="UP000053791"/>
    </source>
</evidence>
<dbReference type="InterPro" id="IPR014710">
    <property type="entry name" value="RmlC-like_jellyroll"/>
</dbReference>
<dbReference type="Proteomes" id="UP000053791">
    <property type="component" value="Unassembled WGS sequence"/>
</dbReference>
<dbReference type="InterPro" id="IPR050807">
    <property type="entry name" value="TransReg_Diox_bact_type"/>
</dbReference>
<dbReference type="AlphaFoldDB" id="A0A0X3TCX1"/>
<dbReference type="InterPro" id="IPR011051">
    <property type="entry name" value="RmlC_Cupin_sf"/>
</dbReference>
<dbReference type="Pfam" id="PF01381">
    <property type="entry name" value="HTH_3"/>
    <property type="match status" value="1"/>
</dbReference>
<gene>
    <name evidence="4" type="ORF">AVO45_13560</name>
</gene>
<dbReference type="OrthoDB" id="189170at2"/>
<protein>
    <submittedName>
        <fullName evidence="4">XRE family transcriptional regulator</fullName>
    </submittedName>
</protein>
<keyword evidence="1" id="KW-0238">DNA-binding</keyword>
<dbReference type="SMART" id="SM00530">
    <property type="entry name" value="HTH_XRE"/>
    <property type="match status" value="1"/>
</dbReference>
<keyword evidence="5" id="KW-1185">Reference proteome</keyword>
<sequence length="184" mass="20180">MLDTLSERLADRLRELRQARGWSLDQLAAQSGLSRATLSRLEKGEVSPTAQSLGHLCAAFGLPMSRLLMMVEETFDRKVPYERQPEWTDPETGFTRRSVSPPAPGLSGEVLECHLPPGTAIAYDAPPKPGQEHHLVMLDGALTLTVDGTPHELSAGDGLRFHLSGPNRFETGPQRGARYMLVLI</sequence>
<dbReference type="CDD" id="cd02209">
    <property type="entry name" value="cupin_XRE_C"/>
    <property type="match status" value="1"/>
</dbReference>
<dbReference type="RefSeq" id="WP_068349314.1">
    <property type="nucleotide sequence ID" value="NZ_LQBQ01000037.1"/>
</dbReference>
<dbReference type="Gene3D" id="2.60.120.10">
    <property type="entry name" value="Jelly Rolls"/>
    <property type="match status" value="1"/>
</dbReference>
<proteinExistence type="predicted"/>
<evidence type="ECO:0000256" key="2">
    <source>
        <dbReference type="SAM" id="MobiDB-lite"/>
    </source>
</evidence>
<reference evidence="5" key="1">
    <citation type="submission" date="2015-12" db="EMBL/GenBank/DDBJ databases">
        <authorList>
            <person name="Zhang G."/>
            <person name="Stingl U."/>
        </authorList>
    </citation>
    <scope>NUCLEOTIDE SEQUENCE [LARGE SCALE GENOMIC DNA]</scope>
    <source>
        <strain evidence="5">ZGT118</strain>
    </source>
</reference>
<comment type="caution">
    <text evidence="4">The sequence shown here is derived from an EMBL/GenBank/DDBJ whole genome shotgun (WGS) entry which is preliminary data.</text>
</comment>
<dbReference type="CDD" id="cd00093">
    <property type="entry name" value="HTH_XRE"/>
    <property type="match status" value="1"/>
</dbReference>
<dbReference type="SUPFAM" id="SSF47413">
    <property type="entry name" value="lambda repressor-like DNA-binding domains"/>
    <property type="match status" value="1"/>
</dbReference>
<dbReference type="GO" id="GO:0003700">
    <property type="term" value="F:DNA-binding transcription factor activity"/>
    <property type="evidence" value="ECO:0007669"/>
    <property type="project" value="TreeGrafter"/>
</dbReference>